<dbReference type="EMBL" id="JBBBZM010000100">
    <property type="protein sequence ID" value="KAL0634227.1"/>
    <property type="molecule type" value="Genomic_DNA"/>
</dbReference>
<protein>
    <recommendedName>
        <fullName evidence="3">RING-type domain-containing protein</fullName>
    </recommendedName>
</protein>
<dbReference type="InterPro" id="IPR013083">
    <property type="entry name" value="Znf_RING/FYVE/PHD"/>
</dbReference>
<reference evidence="4 5" key="1">
    <citation type="submission" date="2024-02" db="EMBL/GenBank/DDBJ databases">
        <title>Discinaceae phylogenomics.</title>
        <authorList>
            <person name="Dirks A.C."/>
            <person name="James T.Y."/>
        </authorList>
    </citation>
    <scope>NUCLEOTIDE SEQUENCE [LARGE SCALE GENOMIC DNA]</scope>
    <source>
        <strain evidence="4 5">ACD0624</strain>
    </source>
</reference>
<comment type="caution">
    <text evidence="4">The sequence shown here is derived from an EMBL/GenBank/DDBJ whole genome shotgun (WGS) entry which is preliminary data.</text>
</comment>
<keyword evidence="1" id="KW-0479">Metal-binding</keyword>
<dbReference type="SMART" id="SM00184">
    <property type="entry name" value="RING"/>
    <property type="match status" value="1"/>
</dbReference>
<gene>
    <name evidence="4" type="ORF">Q9L58_006845</name>
</gene>
<proteinExistence type="predicted"/>
<dbReference type="Proteomes" id="UP001447188">
    <property type="component" value="Unassembled WGS sequence"/>
</dbReference>
<keyword evidence="1" id="KW-0862">Zinc</keyword>
<dbReference type="Pfam" id="PF13920">
    <property type="entry name" value="zf-C3HC4_3"/>
    <property type="match status" value="1"/>
</dbReference>
<dbReference type="SUPFAM" id="SSF57850">
    <property type="entry name" value="RING/U-box"/>
    <property type="match status" value="1"/>
</dbReference>
<name>A0ABR3GES3_9PEZI</name>
<feature type="domain" description="RING-type" evidence="3">
    <location>
        <begin position="206"/>
        <end position="249"/>
    </location>
</feature>
<dbReference type="PROSITE" id="PS50089">
    <property type="entry name" value="ZF_RING_2"/>
    <property type="match status" value="1"/>
</dbReference>
<evidence type="ECO:0000313" key="5">
    <source>
        <dbReference type="Proteomes" id="UP001447188"/>
    </source>
</evidence>
<evidence type="ECO:0000313" key="4">
    <source>
        <dbReference type="EMBL" id="KAL0634227.1"/>
    </source>
</evidence>
<dbReference type="PANTHER" id="PTHR22996:SF0">
    <property type="entry name" value="RE60872P-RELATED"/>
    <property type="match status" value="1"/>
</dbReference>
<feature type="compositionally biased region" description="Basic and acidic residues" evidence="2">
    <location>
        <begin position="40"/>
        <end position="49"/>
    </location>
</feature>
<keyword evidence="5" id="KW-1185">Reference proteome</keyword>
<accession>A0ABR3GES3</accession>
<dbReference type="PANTHER" id="PTHR22996">
    <property type="entry name" value="MAHOGUNIN"/>
    <property type="match status" value="1"/>
</dbReference>
<evidence type="ECO:0000259" key="3">
    <source>
        <dbReference type="PROSITE" id="PS50089"/>
    </source>
</evidence>
<evidence type="ECO:0000256" key="1">
    <source>
        <dbReference type="PROSITE-ProRule" id="PRU00175"/>
    </source>
</evidence>
<organism evidence="4 5">
    <name type="scientific">Discina gigas</name>
    <dbReference type="NCBI Taxonomy" id="1032678"/>
    <lineage>
        <taxon>Eukaryota</taxon>
        <taxon>Fungi</taxon>
        <taxon>Dikarya</taxon>
        <taxon>Ascomycota</taxon>
        <taxon>Pezizomycotina</taxon>
        <taxon>Pezizomycetes</taxon>
        <taxon>Pezizales</taxon>
        <taxon>Discinaceae</taxon>
        <taxon>Discina</taxon>
    </lineage>
</organism>
<dbReference type="InterPro" id="IPR001841">
    <property type="entry name" value="Znf_RING"/>
</dbReference>
<dbReference type="CDD" id="cd16649">
    <property type="entry name" value="mRING-HC-C3HC5_CGRF1-like"/>
    <property type="match status" value="1"/>
</dbReference>
<feature type="region of interest" description="Disordered" evidence="2">
    <location>
        <begin position="1"/>
        <end position="88"/>
    </location>
</feature>
<feature type="compositionally biased region" description="Polar residues" evidence="2">
    <location>
        <begin position="79"/>
        <end position="88"/>
    </location>
</feature>
<sequence length="261" mass="29433">MPPYSDEPGPEPEIIIISDDDLDNSQLFPARAVKRRRRHQPYERRRPQRELTTSKLEPKLKPEPNSGTSSWRTPRARKSAQSASSTLRGDNYSAINGAVLAAIEQVWELEKTADTGVDCPPFSAPPDPSNPDQAASQVTSLLGILYSIKPVDGCQLTVWQKRFITTVFTSFFTIIQQIRILEVCANEPLNPLPDAQDDTLKVDSGCVVCYERVADMLMIPCRHLTLCEVCCHEIQKRVQGELVRCPICREDVVYMDKIYRS</sequence>
<dbReference type="Gene3D" id="3.30.40.10">
    <property type="entry name" value="Zinc/RING finger domain, C3HC4 (zinc finger)"/>
    <property type="match status" value="1"/>
</dbReference>
<keyword evidence="1" id="KW-0863">Zinc-finger</keyword>
<dbReference type="InterPro" id="IPR045194">
    <property type="entry name" value="MGRN1/RNF157-like"/>
</dbReference>
<evidence type="ECO:0000256" key="2">
    <source>
        <dbReference type="SAM" id="MobiDB-lite"/>
    </source>
</evidence>